<evidence type="ECO:0000313" key="2">
    <source>
        <dbReference type="EMBL" id="GBE89661.1"/>
    </source>
</evidence>
<evidence type="ECO:0000313" key="3">
    <source>
        <dbReference type="Proteomes" id="UP000287166"/>
    </source>
</evidence>
<evidence type="ECO:0000256" key="1">
    <source>
        <dbReference type="SAM" id="MobiDB-lite"/>
    </source>
</evidence>
<accession>A0A401H5I7</accession>
<feature type="region of interest" description="Disordered" evidence="1">
    <location>
        <begin position="245"/>
        <end position="274"/>
    </location>
</feature>
<name>A0A401H5I7_9APHY</name>
<keyword evidence="3" id="KW-1185">Reference proteome</keyword>
<feature type="region of interest" description="Disordered" evidence="1">
    <location>
        <begin position="1104"/>
        <end position="1127"/>
    </location>
</feature>
<dbReference type="Gene3D" id="3.60.130.30">
    <property type="match status" value="1"/>
</dbReference>
<dbReference type="STRING" id="139825.A0A401H5I7"/>
<feature type="region of interest" description="Disordered" evidence="1">
    <location>
        <begin position="493"/>
        <end position="521"/>
    </location>
</feature>
<organism evidence="2 3">
    <name type="scientific">Sparassis crispa</name>
    <dbReference type="NCBI Taxonomy" id="139825"/>
    <lineage>
        <taxon>Eukaryota</taxon>
        <taxon>Fungi</taxon>
        <taxon>Dikarya</taxon>
        <taxon>Basidiomycota</taxon>
        <taxon>Agaricomycotina</taxon>
        <taxon>Agaricomycetes</taxon>
        <taxon>Polyporales</taxon>
        <taxon>Sparassidaceae</taxon>
        <taxon>Sparassis</taxon>
    </lineage>
</organism>
<proteinExistence type="predicted"/>
<dbReference type="EMBL" id="BFAD01000016">
    <property type="protein sequence ID" value="GBE89661.1"/>
    <property type="molecule type" value="Genomic_DNA"/>
</dbReference>
<reference evidence="2 3" key="1">
    <citation type="journal article" date="2018" name="Sci. Rep.">
        <title>Genome sequence of the cauliflower mushroom Sparassis crispa (Hanabiratake) and its association with beneficial usage.</title>
        <authorList>
            <person name="Kiyama R."/>
            <person name="Furutani Y."/>
            <person name="Kawaguchi K."/>
            <person name="Nakanishi T."/>
        </authorList>
    </citation>
    <scope>NUCLEOTIDE SEQUENCE [LARGE SCALE GENOMIC DNA]</scope>
</reference>
<feature type="region of interest" description="Disordered" evidence="1">
    <location>
        <begin position="286"/>
        <end position="413"/>
    </location>
</feature>
<gene>
    <name evidence="2" type="ORF">SCP_1603250</name>
</gene>
<feature type="compositionally biased region" description="Basic and acidic residues" evidence="1">
    <location>
        <begin position="364"/>
        <end position="378"/>
    </location>
</feature>
<dbReference type="RefSeq" id="XP_027620574.1">
    <property type="nucleotide sequence ID" value="XM_027764773.1"/>
</dbReference>
<feature type="region of interest" description="Disordered" evidence="1">
    <location>
        <begin position="943"/>
        <end position="963"/>
    </location>
</feature>
<feature type="compositionally biased region" description="Basic and acidic residues" evidence="1">
    <location>
        <begin position="1104"/>
        <end position="1123"/>
    </location>
</feature>
<feature type="compositionally biased region" description="Low complexity" evidence="1">
    <location>
        <begin position="944"/>
        <end position="960"/>
    </location>
</feature>
<dbReference type="InParanoid" id="A0A401H5I7"/>
<sequence length="1672" mass="181638">MSWPLPAGRSVALQSADFEFRYHLFGPNGEPSISDIPGGSHDDLQPAGMAAAEHQVIDSAANPTVTTMGSINSNVDGTVSIAGVVDANAADADIVDGSVTVIATVDDKNTVTNVSPDTDTVIDLSRDAVDGRDQAPTRCMQAEYVPPSHDELSSAPLPQSSAIDTEYKPSTALETQLTPSPSSYGDGRLLERGIPSHPVTAPLSGQFGEANQFPDQSIVGSLPQNQDLSGDMPPMTLSLEAKFPMHQPSRPTLGEENNAPQSSQVGFAMSNDPGELCTRYAPTFARSTRESEIQPSSPSCSFPPAPQLKGDADPSGGSRMFRDSMTSTLPKSEVGPSSASPPWTPPLVPDTGTSLLWPTLPGDPVDRGDMSHGTESDPRVSLTHVLGEELRSVPAPGKEPRFPPFSDPSEIPKPLRSDMPSSLGVDEELPLISFDEPAAAGKGPRFPPFSETLEISKPLRSDVSYTLDVDDGLPLISFDEPVIELPIANERSLTSEGGGFQPGISETRSPTVESCYQDDRSKTPAWTGLRGQLLALSLELNGVLPKWTHASKSPPRSPTVDVQNDSSPGDDGESSVLCDPLTKRTVKYSDDVTLSQNTYESMLTRSPFNGLDSWEPYGGMQESQITSIEEGALLNGITNEADFPSWAGLCDHVGFTSNVDDVEMDDVKMHDKHTSNSDIMVQDVIDAKALHKQYKPVGLNPWTGGDLPAHMNDAMEYRNSVSVTSERAYHSSSALVDVSAWNGIVLHTAFQQHTQCRAQKHFNGEFPSWIGIGNWLKTDALPRLVDNTSDVHISFPEWNGFDSQVQVSSRETCPDNEVSYQHRRQSGGIAIHPQMGFTPEVAISTSRQCEESDGYIRPPSPKDIEMKDAAVPEDDGSDGTAQRTAEQRDSNHQSGTAHVDDILREMQQMEGRITTRMNAAVNAALSQSYPPPFIFPGLSGATPSVGAGQGSESQSQAASSRHYFQQASAAPAASYKARKLIKGLKLGGRVSEHKPVQTNILKNDVREFAMRILDRENAESPFPDPPTKTELEDFGETGIGGPTVDDFRIDFIGSRKSRWNLLAAEIFADEFLACSWYSCEDIETIRDAFIVHLKQLKNQYEDLRDRKGEDPSSKKLERQSKSDRNRRRITLHERRVDACYNHPDLARFIDVLEFMGKDGMSGDESDHCGGHRGGQRRYTIEEHHLMGLKETHIAHGVVLRPPFLSATCTEALRAVGSASSKETSIARAACGLLSVAGFCLGIGQHDGLQCCTGPSNAAMPLTGGLDYRGEVFMRERLEAVWKAEVGRTEGPDHATPVIVVRGPNSLSDGSCARDISNTTPAARECADSETNLDATLGGVGPCRTARRRDYVGKRDVTRAVARANKKKESGMRVQSTTSLAQRKMPGGYIGSRVKSERPLRPEVIECANGMAAYICDSEGRLVIYRSFTGPATFHANSVAIAAVEYLQQSGIKPTYSGSSRGNFLQYYFTLHRDNQVRPRMSLYYLKHIDVVHELGKLLQPVIALVNGIFKSQFPALYAHYAATLDYVLRQDVGLEALFCPFTSFAFNVGAVVTLPHLDSTNYGPGLCCIMPYGTFDPSQDCRIGIAELGYEIEVGPGVPVFIPSALFTHYNTLLISKGMRGSLVFWTGGSIFQWVELGGRMVSDLSEAEREAYVNGAAARILAALARFPMHM</sequence>
<feature type="compositionally biased region" description="Basic and acidic residues" evidence="1">
    <location>
        <begin position="860"/>
        <end position="870"/>
    </location>
</feature>
<feature type="region of interest" description="Disordered" evidence="1">
    <location>
        <begin position="547"/>
        <end position="578"/>
    </location>
</feature>
<dbReference type="Proteomes" id="UP000287166">
    <property type="component" value="Unassembled WGS sequence"/>
</dbReference>
<comment type="caution">
    <text evidence="2">The sequence shown here is derived from an EMBL/GenBank/DDBJ whole genome shotgun (WGS) entry which is preliminary data.</text>
</comment>
<feature type="compositionally biased region" description="Polar residues" evidence="1">
    <location>
        <begin position="324"/>
        <end position="341"/>
    </location>
</feature>
<dbReference type="GeneID" id="38786578"/>
<feature type="region of interest" description="Disordered" evidence="1">
    <location>
        <begin position="846"/>
        <end position="900"/>
    </location>
</feature>
<dbReference type="OrthoDB" id="3224221at2759"/>
<protein>
    <submittedName>
        <fullName evidence="2">Uncharacterized protein</fullName>
    </submittedName>
</protein>
<feature type="compositionally biased region" description="Polar residues" evidence="1">
    <location>
        <begin position="504"/>
        <end position="514"/>
    </location>
</feature>